<keyword evidence="5" id="KW-0584">Phenylalanine biosynthesis</keyword>
<evidence type="ECO:0000256" key="3">
    <source>
        <dbReference type="ARBA" id="ARBA00022605"/>
    </source>
</evidence>
<dbReference type="SUPFAM" id="SSF53850">
    <property type="entry name" value="Periplasmic binding protein-like II"/>
    <property type="match status" value="1"/>
</dbReference>
<name>A0A3M9MY73_9BACT</name>
<dbReference type="GO" id="GO:0009094">
    <property type="term" value="P:L-phenylalanine biosynthetic process"/>
    <property type="evidence" value="ECO:0007669"/>
    <property type="project" value="UniProtKB-UniPathway"/>
</dbReference>
<feature type="site" description="Essential for prephenate dehydratase activity" evidence="8">
    <location>
        <position position="177"/>
    </location>
</feature>
<dbReference type="Proteomes" id="UP000272117">
    <property type="component" value="Unassembled WGS sequence"/>
</dbReference>
<dbReference type="PROSITE" id="PS00857">
    <property type="entry name" value="PREPHENATE_DEHYDR_1"/>
    <property type="match status" value="1"/>
</dbReference>
<keyword evidence="3" id="KW-0028">Amino-acid biosynthesis</keyword>
<dbReference type="PANTHER" id="PTHR21022">
    <property type="entry name" value="PREPHENATE DEHYDRATASE P PROTEIN"/>
    <property type="match status" value="1"/>
</dbReference>
<dbReference type="PIRSF" id="PIRSF001500">
    <property type="entry name" value="Chor_mut_pdt_Ppr"/>
    <property type="match status" value="1"/>
</dbReference>
<evidence type="ECO:0000256" key="7">
    <source>
        <dbReference type="ARBA" id="ARBA00047848"/>
    </source>
</evidence>
<gene>
    <name evidence="10" type="ORF">EFB08_04105</name>
</gene>
<organism evidence="10 11">
    <name type="scientific">Rufibacter latericius</name>
    <dbReference type="NCBI Taxonomy" id="2487040"/>
    <lineage>
        <taxon>Bacteria</taxon>
        <taxon>Pseudomonadati</taxon>
        <taxon>Bacteroidota</taxon>
        <taxon>Cytophagia</taxon>
        <taxon>Cytophagales</taxon>
        <taxon>Hymenobacteraceae</taxon>
        <taxon>Rufibacter</taxon>
    </lineage>
</organism>
<dbReference type="InterPro" id="IPR008242">
    <property type="entry name" value="Chor_mutase/pphenate_deHydtase"/>
</dbReference>
<dbReference type="EC" id="4.2.1.51" evidence="2"/>
<keyword evidence="6" id="KW-0456">Lyase</keyword>
<evidence type="ECO:0000313" key="11">
    <source>
        <dbReference type="Proteomes" id="UP000272117"/>
    </source>
</evidence>
<comment type="catalytic activity">
    <reaction evidence="7">
        <text>prephenate + H(+) = 3-phenylpyruvate + CO2 + H2O</text>
        <dbReference type="Rhea" id="RHEA:21648"/>
        <dbReference type="ChEBI" id="CHEBI:15377"/>
        <dbReference type="ChEBI" id="CHEBI:15378"/>
        <dbReference type="ChEBI" id="CHEBI:16526"/>
        <dbReference type="ChEBI" id="CHEBI:18005"/>
        <dbReference type="ChEBI" id="CHEBI:29934"/>
        <dbReference type="EC" id="4.2.1.51"/>
    </reaction>
</comment>
<evidence type="ECO:0000259" key="9">
    <source>
        <dbReference type="PROSITE" id="PS51171"/>
    </source>
</evidence>
<dbReference type="OrthoDB" id="9802281at2"/>
<dbReference type="RefSeq" id="WP_123125673.1">
    <property type="nucleotide sequence ID" value="NZ_RJJD01000002.1"/>
</dbReference>
<evidence type="ECO:0000313" key="10">
    <source>
        <dbReference type="EMBL" id="RNI30456.1"/>
    </source>
</evidence>
<sequence>MNRALKIAIQGGPASFHETAAKQLFPAAHLQLLSCASFPELCEALETGLVDFAVMAVQNSLAGPLLPNYGMMDQHGLSVTAERWLLLDQTLMALPGQKLEDIQEIWSHPIALLQCCDYLNSLPEVKTKETSDTADTARLLQEDQIKGVAAIASRKAAELYCLEVLNDNVANDEENYTRFVVLSREKPAQEANKATLLLPSNVVKASLDSLQEELEKGTLELTMVQPIPEVNPSQAEVWVMELEGTTTQEIDQAVALLTAVAPAHKMLGVYPKAVAPLPMDRLNGCLSPLLIVQTELV</sequence>
<evidence type="ECO:0000256" key="5">
    <source>
        <dbReference type="ARBA" id="ARBA00023222"/>
    </source>
</evidence>
<keyword evidence="11" id="KW-1185">Reference proteome</keyword>
<evidence type="ECO:0000256" key="2">
    <source>
        <dbReference type="ARBA" id="ARBA00013147"/>
    </source>
</evidence>
<dbReference type="EMBL" id="RJJD01000002">
    <property type="protein sequence ID" value="RNI30456.1"/>
    <property type="molecule type" value="Genomic_DNA"/>
</dbReference>
<dbReference type="Pfam" id="PF00800">
    <property type="entry name" value="PDT"/>
    <property type="match status" value="1"/>
</dbReference>
<dbReference type="InterPro" id="IPR018528">
    <property type="entry name" value="Preph_deHydtase_CS"/>
</dbReference>
<feature type="domain" description="Prephenate dehydratase" evidence="9">
    <location>
        <begin position="6"/>
        <end position="184"/>
    </location>
</feature>
<dbReference type="PANTHER" id="PTHR21022:SF19">
    <property type="entry name" value="PREPHENATE DEHYDRATASE-RELATED"/>
    <property type="match status" value="1"/>
</dbReference>
<proteinExistence type="predicted"/>
<dbReference type="AlphaFoldDB" id="A0A3M9MY73"/>
<evidence type="ECO:0000256" key="1">
    <source>
        <dbReference type="ARBA" id="ARBA00004741"/>
    </source>
</evidence>
<dbReference type="Gene3D" id="3.40.190.10">
    <property type="entry name" value="Periplasmic binding protein-like II"/>
    <property type="match status" value="2"/>
</dbReference>
<evidence type="ECO:0000256" key="6">
    <source>
        <dbReference type="ARBA" id="ARBA00023239"/>
    </source>
</evidence>
<keyword evidence="4" id="KW-0057">Aromatic amino acid biosynthesis</keyword>
<comment type="caution">
    <text evidence="10">The sequence shown here is derived from an EMBL/GenBank/DDBJ whole genome shotgun (WGS) entry which is preliminary data.</text>
</comment>
<dbReference type="UniPathway" id="UPA00121">
    <property type="reaction ID" value="UER00345"/>
</dbReference>
<evidence type="ECO:0000256" key="8">
    <source>
        <dbReference type="PIRSR" id="PIRSR001500-2"/>
    </source>
</evidence>
<dbReference type="InterPro" id="IPR001086">
    <property type="entry name" value="Preph_deHydtase"/>
</dbReference>
<reference evidence="10 11" key="1">
    <citation type="submission" date="2018-11" db="EMBL/GenBank/DDBJ databases">
        <title>Rufibacter latericius sp. nov., isolated from water in Baiyang Lake.</title>
        <authorList>
            <person name="Yang Y."/>
        </authorList>
    </citation>
    <scope>NUCLEOTIDE SEQUENCE [LARGE SCALE GENOMIC DNA]</scope>
    <source>
        <strain evidence="10 11">R-22-1c-1</strain>
    </source>
</reference>
<dbReference type="GO" id="GO:0005737">
    <property type="term" value="C:cytoplasm"/>
    <property type="evidence" value="ECO:0007669"/>
    <property type="project" value="TreeGrafter"/>
</dbReference>
<dbReference type="CDD" id="cd13631">
    <property type="entry name" value="PBP2_Ct-PDT_like"/>
    <property type="match status" value="1"/>
</dbReference>
<protein>
    <recommendedName>
        <fullName evidence="2">prephenate dehydratase</fullName>
        <ecNumber evidence="2">4.2.1.51</ecNumber>
    </recommendedName>
</protein>
<dbReference type="GO" id="GO:0004664">
    <property type="term" value="F:prephenate dehydratase activity"/>
    <property type="evidence" value="ECO:0007669"/>
    <property type="project" value="UniProtKB-EC"/>
</dbReference>
<accession>A0A3M9MY73</accession>
<evidence type="ECO:0000256" key="4">
    <source>
        <dbReference type="ARBA" id="ARBA00023141"/>
    </source>
</evidence>
<dbReference type="PROSITE" id="PS51171">
    <property type="entry name" value="PREPHENATE_DEHYDR_3"/>
    <property type="match status" value="1"/>
</dbReference>
<comment type="pathway">
    <text evidence="1">Amino-acid biosynthesis; L-phenylalanine biosynthesis; phenylpyruvate from prephenate: step 1/1.</text>
</comment>